<reference evidence="2 3" key="1">
    <citation type="journal article" date="2015" name="Nature">
        <title>rRNA introns, odd ribosomes, and small enigmatic genomes across a large radiation of phyla.</title>
        <authorList>
            <person name="Brown C.T."/>
            <person name="Hug L.A."/>
            <person name="Thomas B.C."/>
            <person name="Sharon I."/>
            <person name="Castelle C.J."/>
            <person name="Singh A."/>
            <person name="Wilkins M.J."/>
            <person name="Williams K.H."/>
            <person name="Banfield J.F."/>
        </authorList>
    </citation>
    <scope>NUCLEOTIDE SEQUENCE [LARGE SCALE GENOMIC DNA]</scope>
</reference>
<comment type="caution">
    <text evidence="2">The sequence shown here is derived from an EMBL/GenBank/DDBJ whole genome shotgun (WGS) entry which is preliminary data.</text>
</comment>
<keyword evidence="1" id="KW-0812">Transmembrane</keyword>
<dbReference type="Proteomes" id="UP000034956">
    <property type="component" value="Unassembled WGS sequence"/>
</dbReference>
<evidence type="ECO:0000313" key="3">
    <source>
        <dbReference type="Proteomes" id="UP000034956"/>
    </source>
</evidence>
<name>A0A0G1UC68_9BACT</name>
<evidence type="ECO:0000313" key="2">
    <source>
        <dbReference type="EMBL" id="KKU91746.1"/>
    </source>
</evidence>
<accession>A0A0G1UC68</accession>
<protein>
    <submittedName>
        <fullName evidence="2">Uncharacterized protein</fullName>
    </submittedName>
</protein>
<dbReference type="AlphaFoldDB" id="A0A0G1UC68"/>
<keyword evidence="1" id="KW-1133">Transmembrane helix</keyword>
<dbReference type="EMBL" id="LCPF01000001">
    <property type="protein sequence ID" value="KKU91746.1"/>
    <property type="molecule type" value="Genomic_DNA"/>
</dbReference>
<organism evidence="2 3">
    <name type="scientific">Candidatus Jorgensenbacteria bacterium GW2011_GWA1_48_11</name>
    <dbReference type="NCBI Taxonomy" id="1618660"/>
    <lineage>
        <taxon>Bacteria</taxon>
        <taxon>Candidatus Joergenseniibacteriota</taxon>
    </lineage>
</organism>
<proteinExistence type="predicted"/>
<keyword evidence="1" id="KW-0472">Membrane</keyword>
<gene>
    <name evidence="2" type="ORF">UY23_C0001G0352</name>
</gene>
<sequence>MMDENKKNHPADCRCWMCEGCGSCCQGRRHWAWLIVKILVILIVFWFGVKVGELKSFIGYSWGYPGGYSNMRSMMWGGNYGANAYGPGMMGWYWNATSTEK</sequence>
<feature type="transmembrane region" description="Helical" evidence="1">
    <location>
        <begin position="31"/>
        <end position="49"/>
    </location>
</feature>
<evidence type="ECO:0000256" key="1">
    <source>
        <dbReference type="SAM" id="Phobius"/>
    </source>
</evidence>